<evidence type="ECO:0000313" key="8">
    <source>
        <dbReference type="EMBL" id="NYJ17751.1"/>
    </source>
</evidence>
<dbReference type="InterPro" id="IPR010290">
    <property type="entry name" value="TM_effector"/>
</dbReference>
<feature type="transmembrane region" description="Helical" evidence="7">
    <location>
        <begin position="251"/>
        <end position="276"/>
    </location>
</feature>
<dbReference type="AlphaFoldDB" id="A0A7Z0J473"/>
<dbReference type="CDD" id="cd06173">
    <property type="entry name" value="MFS_MefA_like"/>
    <property type="match status" value="1"/>
</dbReference>
<feature type="transmembrane region" description="Helical" evidence="7">
    <location>
        <begin position="160"/>
        <end position="187"/>
    </location>
</feature>
<dbReference type="Pfam" id="PF05977">
    <property type="entry name" value="MFS_3"/>
    <property type="match status" value="1"/>
</dbReference>
<accession>A0A7Z0J473</accession>
<keyword evidence="6 7" id="KW-0472">Membrane</keyword>
<dbReference type="SUPFAM" id="SSF103473">
    <property type="entry name" value="MFS general substrate transporter"/>
    <property type="match status" value="1"/>
</dbReference>
<feature type="transmembrane region" description="Helical" evidence="7">
    <location>
        <begin position="403"/>
        <end position="424"/>
    </location>
</feature>
<evidence type="ECO:0000313" key="9">
    <source>
        <dbReference type="Proteomes" id="UP000560069"/>
    </source>
</evidence>
<feature type="transmembrane region" description="Helical" evidence="7">
    <location>
        <begin position="379"/>
        <end position="397"/>
    </location>
</feature>
<name>A0A7Z0J473_9MICC</name>
<keyword evidence="2" id="KW-0813">Transport</keyword>
<evidence type="ECO:0000256" key="3">
    <source>
        <dbReference type="ARBA" id="ARBA00022475"/>
    </source>
</evidence>
<evidence type="ECO:0000256" key="4">
    <source>
        <dbReference type="ARBA" id="ARBA00022692"/>
    </source>
</evidence>
<feature type="transmembrane region" description="Helical" evidence="7">
    <location>
        <begin position="223"/>
        <end position="245"/>
    </location>
</feature>
<protein>
    <submittedName>
        <fullName evidence="8">MFS family permease</fullName>
    </submittedName>
</protein>
<comment type="caution">
    <text evidence="8">The sequence shown here is derived from an EMBL/GenBank/DDBJ whole genome shotgun (WGS) entry which is preliminary data.</text>
</comment>
<proteinExistence type="predicted"/>
<dbReference type="PANTHER" id="PTHR23513:SF6">
    <property type="entry name" value="MAJOR FACILITATOR SUPERFAMILY ASSOCIATED DOMAIN-CONTAINING PROTEIN"/>
    <property type="match status" value="1"/>
</dbReference>
<keyword evidence="4 7" id="KW-0812">Transmembrane</keyword>
<evidence type="ECO:0000256" key="7">
    <source>
        <dbReference type="SAM" id="Phobius"/>
    </source>
</evidence>
<feature type="transmembrane region" description="Helical" evidence="7">
    <location>
        <begin position="332"/>
        <end position="351"/>
    </location>
</feature>
<keyword evidence="9" id="KW-1185">Reference proteome</keyword>
<organism evidence="8 9">
    <name type="scientific">Nesterenkonia sandarakina</name>
    <dbReference type="NCBI Taxonomy" id="272918"/>
    <lineage>
        <taxon>Bacteria</taxon>
        <taxon>Bacillati</taxon>
        <taxon>Actinomycetota</taxon>
        <taxon>Actinomycetes</taxon>
        <taxon>Micrococcales</taxon>
        <taxon>Micrococcaceae</taxon>
        <taxon>Nesterenkonia</taxon>
    </lineage>
</organism>
<sequence>MRLRHNSAFVRFWFASTVSDFGTYITTVALSVLVLVSLGGTAFDQGLVNAARWAPYVFFGLLAGIWVDRLRRRTVLIASDFGRGLVLSALCLLGVLGLLELGTVMVLIFCFGTLALMSDAAYQSFLPQLVPRPLLTRANARLQQSDTVAQTSGSAVAGGLVALVTAPFALLLGAITHFGSATVLLTLRQVAAEKPPAATPTSIRRKVSEGLSWIYRHPRLGPLAWSSHAWFVGSAMMGAVLPALILNDLGLGALGLGLVLTAGGIGSVIGTLLSVWIGERWGTGRTMVISRFVQPAALALVALAPLAGAAMLDGPLVEGAYASPADWPPARWLAFGVIAAAQFVFWVAMGIEGPLEMGYWQAVTPDRLLARMSATRRSINRGMIVLGAPLGGALAIATSSTIALLSAAGVMLLAVLALVISGFLGASVEADQLTDDEALA</sequence>
<feature type="transmembrane region" description="Helical" evidence="7">
    <location>
        <begin position="50"/>
        <end position="67"/>
    </location>
</feature>
<dbReference type="EMBL" id="JACCFQ010000001">
    <property type="protein sequence ID" value="NYJ17751.1"/>
    <property type="molecule type" value="Genomic_DNA"/>
</dbReference>
<comment type="subcellular location">
    <subcellularLocation>
        <location evidence="1">Cell membrane</location>
        <topology evidence="1">Multi-pass membrane protein</topology>
    </subcellularLocation>
</comment>
<feature type="transmembrane region" description="Helical" evidence="7">
    <location>
        <begin position="87"/>
        <end position="117"/>
    </location>
</feature>
<dbReference type="Proteomes" id="UP000560069">
    <property type="component" value="Unassembled WGS sequence"/>
</dbReference>
<evidence type="ECO:0000256" key="5">
    <source>
        <dbReference type="ARBA" id="ARBA00022989"/>
    </source>
</evidence>
<dbReference type="PANTHER" id="PTHR23513">
    <property type="entry name" value="INTEGRAL MEMBRANE EFFLUX PROTEIN-RELATED"/>
    <property type="match status" value="1"/>
</dbReference>
<dbReference type="Gene3D" id="1.20.1250.20">
    <property type="entry name" value="MFS general substrate transporter like domains"/>
    <property type="match status" value="1"/>
</dbReference>
<feature type="transmembrane region" description="Helical" evidence="7">
    <location>
        <begin position="288"/>
        <end position="312"/>
    </location>
</feature>
<feature type="transmembrane region" description="Helical" evidence="7">
    <location>
        <begin position="12"/>
        <end position="38"/>
    </location>
</feature>
<keyword evidence="5 7" id="KW-1133">Transmembrane helix</keyword>
<dbReference type="InterPro" id="IPR036259">
    <property type="entry name" value="MFS_trans_sf"/>
</dbReference>
<dbReference type="GO" id="GO:0005886">
    <property type="term" value="C:plasma membrane"/>
    <property type="evidence" value="ECO:0007669"/>
    <property type="project" value="UniProtKB-SubCell"/>
</dbReference>
<keyword evidence="3" id="KW-1003">Cell membrane</keyword>
<evidence type="ECO:0000256" key="2">
    <source>
        <dbReference type="ARBA" id="ARBA00022448"/>
    </source>
</evidence>
<dbReference type="RefSeq" id="WP_179442459.1">
    <property type="nucleotide sequence ID" value="NZ_BAAALK010000002.1"/>
</dbReference>
<evidence type="ECO:0000256" key="6">
    <source>
        <dbReference type="ARBA" id="ARBA00023136"/>
    </source>
</evidence>
<reference evidence="8 9" key="1">
    <citation type="submission" date="2020-07" db="EMBL/GenBank/DDBJ databases">
        <title>Sequencing the genomes of 1000 actinobacteria strains.</title>
        <authorList>
            <person name="Klenk H.-P."/>
        </authorList>
    </citation>
    <scope>NUCLEOTIDE SEQUENCE [LARGE SCALE GENOMIC DNA]</scope>
    <source>
        <strain evidence="8 9">DSM 15664</strain>
    </source>
</reference>
<gene>
    <name evidence="8" type="ORF">HNR11_002285</name>
</gene>
<evidence type="ECO:0000256" key="1">
    <source>
        <dbReference type="ARBA" id="ARBA00004651"/>
    </source>
</evidence>